<dbReference type="InterPro" id="IPR052019">
    <property type="entry name" value="F420H2_bilvrd_red/Heme_oxyg"/>
</dbReference>
<reference evidence="4" key="1">
    <citation type="submission" date="2016-10" db="EMBL/GenBank/DDBJ databases">
        <authorList>
            <person name="Varghese N."/>
        </authorList>
    </citation>
    <scope>NUCLEOTIDE SEQUENCE [LARGE SCALE GENOMIC DNA]</scope>
    <source>
        <strain evidence="4">CGMCC 1.12284</strain>
    </source>
</reference>
<dbReference type="OrthoDB" id="4669at2157"/>
<proteinExistence type="predicted"/>
<dbReference type="SUPFAM" id="SSF50475">
    <property type="entry name" value="FMN-binding split barrel"/>
    <property type="match status" value="1"/>
</dbReference>
<dbReference type="InterPro" id="IPR012349">
    <property type="entry name" value="Split_barrel_FMN-bd"/>
</dbReference>
<evidence type="ECO:0000259" key="2">
    <source>
        <dbReference type="Pfam" id="PF01243"/>
    </source>
</evidence>
<dbReference type="Proteomes" id="UP000183275">
    <property type="component" value="Unassembled WGS sequence"/>
</dbReference>
<dbReference type="RefSeq" id="WP_049991417.1">
    <property type="nucleotide sequence ID" value="NZ_FOIS01000003.1"/>
</dbReference>
<organism evidence="3 4">
    <name type="scientific">Natrinema salifodinae</name>
    <dbReference type="NCBI Taxonomy" id="1202768"/>
    <lineage>
        <taxon>Archaea</taxon>
        <taxon>Methanobacteriati</taxon>
        <taxon>Methanobacteriota</taxon>
        <taxon>Stenosarchaea group</taxon>
        <taxon>Halobacteria</taxon>
        <taxon>Halobacteriales</taxon>
        <taxon>Natrialbaceae</taxon>
        <taxon>Natrinema</taxon>
    </lineage>
</organism>
<dbReference type="STRING" id="1202768.SAMN05216285_2686"/>
<dbReference type="Pfam" id="PF01243">
    <property type="entry name" value="PNPOx_N"/>
    <property type="match status" value="1"/>
</dbReference>
<dbReference type="AlphaFoldDB" id="A0A1I0PL72"/>
<feature type="domain" description="Pyridoxamine 5'-phosphate oxidase N-terminal" evidence="2">
    <location>
        <begin position="2"/>
        <end position="159"/>
    </location>
</feature>
<keyword evidence="4" id="KW-1185">Reference proteome</keyword>
<dbReference type="GO" id="GO:0016627">
    <property type="term" value="F:oxidoreductase activity, acting on the CH-CH group of donors"/>
    <property type="evidence" value="ECO:0007669"/>
    <property type="project" value="TreeGrafter"/>
</dbReference>
<evidence type="ECO:0000313" key="3">
    <source>
        <dbReference type="EMBL" id="SEW15073.1"/>
    </source>
</evidence>
<dbReference type="GO" id="GO:0005829">
    <property type="term" value="C:cytosol"/>
    <property type="evidence" value="ECO:0007669"/>
    <property type="project" value="TreeGrafter"/>
</dbReference>
<dbReference type="InterPro" id="IPR019967">
    <property type="entry name" value="F420-dep_enz_PPOX_Rv0121"/>
</dbReference>
<dbReference type="GO" id="GO:0070967">
    <property type="term" value="F:coenzyme F420 binding"/>
    <property type="evidence" value="ECO:0007669"/>
    <property type="project" value="TreeGrafter"/>
</dbReference>
<dbReference type="Gene3D" id="2.30.110.10">
    <property type="entry name" value="Electron Transport, Fmn-binding Protein, Chain A"/>
    <property type="match status" value="1"/>
</dbReference>
<dbReference type="NCBIfam" id="TIGR03668">
    <property type="entry name" value="Rv0121_F420"/>
    <property type="match status" value="1"/>
</dbReference>
<gene>
    <name evidence="3" type="ORF">SAMN05216285_2686</name>
</gene>
<evidence type="ECO:0000256" key="1">
    <source>
        <dbReference type="ARBA" id="ARBA00023002"/>
    </source>
</evidence>
<dbReference type="EMBL" id="FOIS01000003">
    <property type="protein sequence ID" value="SEW15073.1"/>
    <property type="molecule type" value="Genomic_DNA"/>
</dbReference>
<name>A0A1I0PL72_9EURY</name>
<dbReference type="InterPro" id="IPR011576">
    <property type="entry name" value="Pyridox_Oxase_N"/>
</dbReference>
<dbReference type="PANTHER" id="PTHR35176">
    <property type="entry name" value="HEME OXYGENASE HI_0854-RELATED"/>
    <property type="match status" value="1"/>
</dbReference>
<keyword evidence="1" id="KW-0560">Oxidoreductase</keyword>
<accession>A0A1I0PL72</accession>
<evidence type="ECO:0000313" key="4">
    <source>
        <dbReference type="Proteomes" id="UP000183275"/>
    </source>
</evidence>
<sequence>MTPAEYAFLDRARVGRLATVDDAGRPHAVPICYAILEPDAAAAASAGRASTNDENRDEDEPDVRIVSAIDEKPKETRDLRRVRNVRANPRVCLLIDRYREDWARLAWVQVRGRARVRDPDSDSNAATSIHAAAVRALETKYDQYETHDLGERPIISIRVGRTVSWGALDAESDESDGRKDG</sequence>
<protein>
    <submittedName>
        <fullName evidence="3">PPOX class probable F420-dependent enzyme, Rv0121 family</fullName>
    </submittedName>
</protein>
<dbReference type="PANTHER" id="PTHR35176:SF2">
    <property type="entry name" value="F420H(2)-DEPENDENT REDUCTASE RV1155"/>
    <property type="match status" value="1"/>
</dbReference>
<dbReference type="eggNOG" id="arCOG00516">
    <property type="taxonomic scope" value="Archaea"/>
</dbReference>